<dbReference type="AlphaFoldDB" id="A0A1H2W3B0"/>
<proteinExistence type="predicted"/>
<reference evidence="2 3" key="1">
    <citation type="submission" date="2016-10" db="EMBL/GenBank/DDBJ databases">
        <authorList>
            <person name="de Groot N.N."/>
        </authorList>
    </citation>
    <scope>NUCLEOTIDE SEQUENCE [LARGE SCALE GENOMIC DNA]</scope>
    <source>
        <strain evidence="2 3">DSM 3756</strain>
    </source>
</reference>
<gene>
    <name evidence="2" type="ORF">SAMN05443574_106152</name>
</gene>
<protein>
    <submittedName>
        <fullName evidence="2">Uncharacterized protein</fullName>
    </submittedName>
</protein>
<dbReference type="Proteomes" id="UP000182573">
    <property type="component" value="Unassembled WGS sequence"/>
</dbReference>
<dbReference type="EMBL" id="FNOF01000006">
    <property type="protein sequence ID" value="SDW74976.1"/>
    <property type="molecule type" value="Genomic_DNA"/>
</dbReference>
<organism evidence="2 3">
    <name type="scientific">Haloarcula vallismortis</name>
    <name type="common">Halobacterium vallismortis</name>
    <dbReference type="NCBI Taxonomy" id="28442"/>
    <lineage>
        <taxon>Archaea</taxon>
        <taxon>Methanobacteriati</taxon>
        <taxon>Methanobacteriota</taxon>
        <taxon>Stenosarchaea group</taxon>
        <taxon>Halobacteria</taxon>
        <taxon>Halobacteriales</taxon>
        <taxon>Haloarculaceae</taxon>
        <taxon>Haloarcula</taxon>
    </lineage>
</organism>
<accession>A0A1H2W3B0</accession>
<dbReference type="STRING" id="28442.SAMN05443574_106152"/>
<evidence type="ECO:0000256" key="1">
    <source>
        <dbReference type="SAM" id="MobiDB-lite"/>
    </source>
</evidence>
<evidence type="ECO:0000313" key="3">
    <source>
        <dbReference type="Proteomes" id="UP000182573"/>
    </source>
</evidence>
<sequence>MRYEAILQGDSENTKAKSVTRSYSTMRQRLQSGTASWLPGEGVVRAKRKPTF</sequence>
<evidence type="ECO:0000313" key="2">
    <source>
        <dbReference type="EMBL" id="SDW74976.1"/>
    </source>
</evidence>
<feature type="region of interest" description="Disordered" evidence="1">
    <location>
        <begin position="1"/>
        <end position="23"/>
    </location>
</feature>
<name>A0A1H2W3B0_HALVA</name>